<sequence>MQFTSTESGDIWIQRYELSWHSTCPWIVKERSRFTMLPVEISRDMALCRVQGTYFQFLRWSSLDMYWGGDGLQCSNWAVLLCLESLY</sequence>
<protein>
    <submittedName>
        <fullName evidence="1">Uncharacterized protein MANES_09G118400</fullName>
    </submittedName>
</protein>
<dbReference type="EMBL" id="GGEC01047060">
    <property type="protein sequence ID" value="MBX27544.1"/>
    <property type="molecule type" value="Transcribed_RNA"/>
</dbReference>
<evidence type="ECO:0000313" key="1">
    <source>
        <dbReference type="EMBL" id="MBX27544.1"/>
    </source>
</evidence>
<accession>A0A2P2MBH9</accession>
<name>A0A2P2MBH9_RHIMU</name>
<dbReference type="AlphaFoldDB" id="A0A2P2MBH9"/>
<reference evidence="1" key="1">
    <citation type="submission" date="2018-02" db="EMBL/GenBank/DDBJ databases">
        <title>Rhizophora mucronata_Transcriptome.</title>
        <authorList>
            <person name="Meera S.P."/>
            <person name="Sreeshan A."/>
            <person name="Augustine A."/>
        </authorList>
    </citation>
    <scope>NUCLEOTIDE SEQUENCE</scope>
    <source>
        <tissue evidence="1">Leaf</tissue>
    </source>
</reference>
<proteinExistence type="predicted"/>
<organism evidence="1">
    <name type="scientific">Rhizophora mucronata</name>
    <name type="common">Asiatic mangrove</name>
    <dbReference type="NCBI Taxonomy" id="61149"/>
    <lineage>
        <taxon>Eukaryota</taxon>
        <taxon>Viridiplantae</taxon>
        <taxon>Streptophyta</taxon>
        <taxon>Embryophyta</taxon>
        <taxon>Tracheophyta</taxon>
        <taxon>Spermatophyta</taxon>
        <taxon>Magnoliopsida</taxon>
        <taxon>eudicotyledons</taxon>
        <taxon>Gunneridae</taxon>
        <taxon>Pentapetalae</taxon>
        <taxon>rosids</taxon>
        <taxon>fabids</taxon>
        <taxon>Malpighiales</taxon>
        <taxon>Rhizophoraceae</taxon>
        <taxon>Rhizophora</taxon>
    </lineage>
</organism>